<feature type="transmembrane region" description="Helical" evidence="7">
    <location>
        <begin position="150"/>
        <end position="173"/>
    </location>
</feature>
<evidence type="ECO:0000256" key="6">
    <source>
        <dbReference type="SAM" id="MobiDB-lite"/>
    </source>
</evidence>
<organism evidence="8 9">
    <name type="scientific">Phialemonium atrogriseum</name>
    <dbReference type="NCBI Taxonomy" id="1093897"/>
    <lineage>
        <taxon>Eukaryota</taxon>
        <taxon>Fungi</taxon>
        <taxon>Dikarya</taxon>
        <taxon>Ascomycota</taxon>
        <taxon>Pezizomycotina</taxon>
        <taxon>Sordariomycetes</taxon>
        <taxon>Sordariomycetidae</taxon>
        <taxon>Cephalothecales</taxon>
        <taxon>Cephalothecaceae</taxon>
        <taxon>Phialemonium</taxon>
    </lineage>
</organism>
<gene>
    <name evidence="8" type="ORF">QBC33DRAFT_471055</name>
</gene>
<dbReference type="InterPro" id="IPR000109">
    <property type="entry name" value="POT_fam"/>
</dbReference>
<keyword evidence="9" id="KW-1185">Reference proteome</keyword>
<dbReference type="GO" id="GO:0022857">
    <property type="term" value="F:transmembrane transporter activity"/>
    <property type="evidence" value="ECO:0007669"/>
    <property type="project" value="InterPro"/>
</dbReference>
<keyword evidence="5 7" id="KW-0472">Membrane</keyword>
<feature type="transmembrane region" description="Helical" evidence="7">
    <location>
        <begin position="396"/>
        <end position="418"/>
    </location>
</feature>
<feature type="transmembrane region" description="Helical" evidence="7">
    <location>
        <begin position="480"/>
        <end position="503"/>
    </location>
</feature>
<dbReference type="PANTHER" id="PTHR11654">
    <property type="entry name" value="OLIGOPEPTIDE TRANSPORTER-RELATED"/>
    <property type="match status" value="1"/>
</dbReference>
<evidence type="ECO:0000313" key="8">
    <source>
        <dbReference type="EMBL" id="KAK1767615.1"/>
    </source>
</evidence>
<evidence type="ECO:0000256" key="1">
    <source>
        <dbReference type="ARBA" id="ARBA00004141"/>
    </source>
</evidence>
<feature type="transmembrane region" description="Helical" evidence="7">
    <location>
        <begin position="509"/>
        <end position="530"/>
    </location>
</feature>
<dbReference type="AlphaFoldDB" id="A0AAJ0BZY8"/>
<dbReference type="GeneID" id="85308378"/>
<sequence length="540" mass="58944">MESTQDDVAAAAVPTRRDEKIGTDTNDTGRAATEDEIKTLRHVTDRIPLRVWLVAFIAAAERFTYWSTQVTWQNYIQYGPDDEITGVLGLGQATAVTINNAFSTIVYVLPIVIGPIADGRLGRYRTLQICTIIYLAGMTVLLGFSTPSAVAAGVALPGFVVALCLIGIGVGGVQTVTAPLIADQYDETVARIAYRKNGERVVIDRDMTIHYIYSIYWWMANAASLGQIPTTLMEKYVSFWSAYTLTTGVLALSSSLLWLGKKHFVLCAPSGTDLPRAFRVLWIAATSGFSLQAAMPDAQLARGNQVGWEDDFVSDIRQALMAVKVCLVWPILRLCIGHTSSNSIAQAGQMQTVGIPNDLLMASNSIALVIVGLFVENWLYPVLEKRRIAFGEMKRITLGLFVMALSMAYGTVVQALIYGAPPCYNFPLQCPESNGGTVPNDINVLVQLPLYIIISVSEVFAFVTGSAYMYKKAPKNMKSILQSFFAAMSGVGYLLAVAISPAARNPDQVILWGSVTGVMGLATLVFWICFRSYDKRDSLR</sequence>
<dbReference type="Pfam" id="PF00854">
    <property type="entry name" value="PTR2"/>
    <property type="match status" value="1"/>
</dbReference>
<evidence type="ECO:0000256" key="7">
    <source>
        <dbReference type="SAM" id="Phobius"/>
    </source>
</evidence>
<dbReference type="SUPFAM" id="SSF103473">
    <property type="entry name" value="MFS general substrate transporter"/>
    <property type="match status" value="1"/>
</dbReference>
<evidence type="ECO:0000256" key="2">
    <source>
        <dbReference type="ARBA" id="ARBA00005982"/>
    </source>
</evidence>
<dbReference type="Proteomes" id="UP001244011">
    <property type="component" value="Unassembled WGS sequence"/>
</dbReference>
<dbReference type="InterPro" id="IPR036259">
    <property type="entry name" value="MFS_trans_sf"/>
</dbReference>
<protein>
    <submittedName>
        <fullName evidence="8">Uncharacterized protein</fullName>
    </submittedName>
</protein>
<comment type="subcellular location">
    <subcellularLocation>
        <location evidence="1">Membrane</location>
        <topology evidence="1">Multi-pass membrane protein</topology>
    </subcellularLocation>
</comment>
<feature type="transmembrane region" description="Helical" evidence="7">
    <location>
        <begin position="126"/>
        <end position="144"/>
    </location>
</feature>
<reference evidence="8" key="1">
    <citation type="submission" date="2023-06" db="EMBL/GenBank/DDBJ databases">
        <title>Genome-scale phylogeny and comparative genomics of the fungal order Sordariales.</title>
        <authorList>
            <consortium name="Lawrence Berkeley National Laboratory"/>
            <person name="Hensen N."/>
            <person name="Bonometti L."/>
            <person name="Westerberg I."/>
            <person name="Brannstrom I.O."/>
            <person name="Guillou S."/>
            <person name="Cros-Aarteil S."/>
            <person name="Calhoun S."/>
            <person name="Haridas S."/>
            <person name="Kuo A."/>
            <person name="Mondo S."/>
            <person name="Pangilinan J."/>
            <person name="Riley R."/>
            <person name="Labutti K."/>
            <person name="Andreopoulos B."/>
            <person name="Lipzen A."/>
            <person name="Chen C."/>
            <person name="Yanf M."/>
            <person name="Daum C."/>
            <person name="Ng V."/>
            <person name="Clum A."/>
            <person name="Steindorff A."/>
            <person name="Ohm R."/>
            <person name="Martin F."/>
            <person name="Silar P."/>
            <person name="Natvig D."/>
            <person name="Lalanne C."/>
            <person name="Gautier V."/>
            <person name="Ament-Velasquez S.L."/>
            <person name="Kruys A."/>
            <person name="Hutchinson M.I."/>
            <person name="Powell A.J."/>
            <person name="Barry K."/>
            <person name="Miller A.N."/>
            <person name="Grigoriev I.V."/>
            <person name="Debuchy R."/>
            <person name="Gladieux P."/>
            <person name="Thoren M.H."/>
            <person name="Johannesson H."/>
        </authorList>
    </citation>
    <scope>NUCLEOTIDE SEQUENCE</scope>
    <source>
        <strain evidence="8">8032-3</strain>
    </source>
</reference>
<feature type="region of interest" description="Disordered" evidence="6">
    <location>
        <begin position="1"/>
        <end position="29"/>
    </location>
</feature>
<name>A0AAJ0BZY8_9PEZI</name>
<accession>A0AAJ0BZY8</accession>
<comment type="caution">
    <text evidence="8">The sequence shown here is derived from an EMBL/GenBank/DDBJ whole genome shotgun (WGS) entry which is preliminary data.</text>
</comment>
<feature type="transmembrane region" description="Helical" evidence="7">
    <location>
        <begin position="47"/>
        <end position="67"/>
    </location>
</feature>
<evidence type="ECO:0000313" key="9">
    <source>
        <dbReference type="Proteomes" id="UP001244011"/>
    </source>
</evidence>
<feature type="transmembrane region" description="Helical" evidence="7">
    <location>
        <begin position="240"/>
        <end position="259"/>
    </location>
</feature>
<dbReference type="RefSeq" id="XP_060283828.1">
    <property type="nucleotide sequence ID" value="XM_060425191.1"/>
</dbReference>
<feature type="transmembrane region" description="Helical" evidence="7">
    <location>
        <begin position="448"/>
        <end position="468"/>
    </location>
</feature>
<proteinExistence type="inferred from homology"/>
<dbReference type="GO" id="GO:0016020">
    <property type="term" value="C:membrane"/>
    <property type="evidence" value="ECO:0007669"/>
    <property type="project" value="UniProtKB-SubCell"/>
</dbReference>
<keyword evidence="4 7" id="KW-1133">Transmembrane helix</keyword>
<dbReference type="Gene3D" id="1.20.1250.20">
    <property type="entry name" value="MFS general substrate transporter like domains"/>
    <property type="match status" value="1"/>
</dbReference>
<feature type="transmembrane region" description="Helical" evidence="7">
    <location>
        <begin position="87"/>
        <end position="114"/>
    </location>
</feature>
<evidence type="ECO:0000256" key="5">
    <source>
        <dbReference type="ARBA" id="ARBA00023136"/>
    </source>
</evidence>
<comment type="similarity">
    <text evidence="2">Belongs to the major facilitator superfamily. Proton-dependent oligopeptide transporter (POT/PTR) (TC 2.A.17) family.</text>
</comment>
<feature type="transmembrane region" description="Helical" evidence="7">
    <location>
        <begin position="359"/>
        <end position="375"/>
    </location>
</feature>
<dbReference type="EMBL" id="MU839007">
    <property type="protein sequence ID" value="KAK1767615.1"/>
    <property type="molecule type" value="Genomic_DNA"/>
</dbReference>
<evidence type="ECO:0000256" key="4">
    <source>
        <dbReference type="ARBA" id="ARBA00022989"/>
    </source>
</evidence>
<evidence type="ECO:0000256" key="3">
    <source>
        <dbReference type="ARBA" id="ARBA00022692"/>
    </source>
</evidence>
<keyword evidence="3 7" id="KW-0812">Transmembrane</keyword>